<evidence type="ECO:0000256" key="1">
    <source>
        <dbReference type="SAM" id="MobiDB-lite"/>
    </source>
</evidence>
<dbReference type="EMBL" id="JBIBEG010000013">
    <property type="protein sequence ID" value="MFF5900510.1"/>
    <property type="molecule type" value="Genomic_DNA"/>
</dbReference>
<protein>
    <recommendedName>
        <fullName evidence="5">Polysaccharide lyase-like protein</fullName>
    </recommendedName>
</protein>
<proteinExistence type="predicted"/>
<feature type="signal peptide" evidence="2">
    <location>
        <begin position="1"/>
        <end position="34"/>
    </location>
</feature>
<keyword evidence="4" id="KW-1185">Reference proteome</keyword>
<dbReference type="Proteomes" id="UP001602322">
    <property type="component" value="Unassembled WGS sequence"/>
</dbReference>
<evidence type="ECO:0000313" key="3">
    <source>
        <dbReference type="EMBL" id="MFF5900510.1"/>
    </source>
</evidence>
<evidence type="ECO:0000313" key="4">
    <source>
        <dbReference type="Proteomes" id="UP001602322"/>
    </source>
</evidence>
<feature type="region of interest" description="Disordered" evidence="1">
    <location>
        <begin position="305"/>
        <end position="335"/>
    </location>
</feature>
<evidence type="ECO:0000256" key="2">
    <source>
        <dbReference type="SAM" id="SignalP"/>
    </source>
</evidence>
<feature type="chain" id="PRO_5046283494" description="Polysaccharide lyase-like protein" evidence="2">
    <location>
        <begin position="35"/>
        <end position="335"/>
    </location>
</feature>
<sequence>MRPSFTRAPASDRLTTTRRTLLTAAVAAPAAGLAAVLVSDGPGPAQGPSGDGKAPGGSPSPAPDTSAWPDTAGGPGQPFHASFPAEGLITNEYAHRNPDADDARLSPDWVVTSGSLLSRWGFGWTGEPDGDAPGPDSGRHTGSSVFRLVTRRRDFGDTSVRCWVYLKPPGTTGRTPARDWDGAHLWLRYHSAQELYALSFRRRDGRAVIKRKHPAPGRPVEEEGVYTTLASRDHAAEYGRWHRVDATVSGCGEHRVRITLALDGRTVLDAEDRAPGGLARPGGVGLRGDNTDMAFFGFTATVHAGADRRCPGGPPDASRPGRPWAESSGPEVGQR</sequence>
<accession>A0ABW6XFK0</accession>
<organism evidence="3 4">
    <name type="scientific">Streptomyces argenteolus</name>
    <dbReference type="NCBI Taxonomy" id="67274"/>
    <lineage>
        <taxon>Bacteria</taxon>
        <taxon>Bacillati</taxon>
        <taxon>Actinomycetota</taxon>
        <taxon>Actinomycetes</taxon>
        <taxon>Kitasatosporales</taxon>
        <taxon>Streptomycetaceae</taxon>
        <taxon>Streptomyces</taxon>
    </lineage>
</organism>
<keyword evidence="2" id="KW-0732">Signal</keyword>
<dbReference type="PROSITE" id="PS51318">
    <property type="entry name" value="TAT"/>
    <property type="match status" value="1"/>
</dbReference>
<feature type="region of interest" description="Disordered" evidence="1">
    <location>
        <begin position="37"/>
        <end position="83"/>
    </location>
</feature>
<dbReference type="RefSeq" id="WP_387908600.1">
    <property type="nucleotide sequence ID" value="NZ_JBIBEG010000013.1"/>
</dbReference>
<name>A0ABW6XFK0_9ACTN</name>
<gene>
    <name evidence="3" type="ORF">ACFY8O_31955</name>
</gene>
<dbReference type="Gene3D" id="2.60.120.560">
    <property type="entry name" value="Exo-inulinase, domain 1"/>
    <property type="match status" value="1"/>
</dbReference>
<comment type="caution">
    <text evidence="3">The sequence shown here is derived from an EMBL/GenBank/DDBJ whole genome shotgun (WGS) entry which is preliminary data.</text>
</comment>
<dbReference type="InterPro" id="IPR006311">
    <property type="entry name" value="TAT_signal"/>
</dbReference>
<reference evidence="3 4" key="1">
    <citation type="submission" date="2024-10" db="EMBL/GenBank/DDBJ databases">
        <title>The Natural Products Discovery Center: Release of the First 8490 Sequenced Strains for Exploring Actinobacteria Biosynthetic Diversity.</title>
        <authorList>
            <person name="Kalkreuter E."/>
            <person name="Kautsar S.A."/>
            <person name="Yang D."/>
            <person name="Bader C.D."/>
            <person name="Teijaro C.N."/>
            <person name="Fluegel L."/>
            <person name="Davis C.M."/>
            <person name="Simpson J.R."/>
            <person name="Lauterbach L."/>
            <person name="Steele A.D."/>
            <person name="Gui C."/>
            <person name="Meng S."/>
            <person name="Li G."/>
            <person name="Viehrig K."/>
            <person name="Ye F."/>
            <person name="Su P."/>
            <person name="Kiefer A.F."/>
            <person name="Nichols A."/>
            <person name="Cepeda A.J."/>
            <person name="Yan W."/>
            <person name="Fan B."/>
            <person name="Jiang Y."/>
            <person name="Adhikari A."/>
            <person name="Zheng C.-J."/>
            <person name="Schuster L."/>
            <person name="Cowan T.M."/>
            <person name="Smanski M.J."/>
            <person name="Chevrette M.G."/>
            <person name="De Carvalho L.P.S."/>
            <person name="Shen B."/>
        </authorList>
    </citation>
    <scope>NUCLEOTIDE SEQUENCE [LARGE SCALE GENOMIC DNA]</scope>
    <source>
        <strain evidence="3 4">NPDC012540</strain>
    </source>
</reference>
<evidence type="ECO:0008006" key="5">
    <source>
        <dbReference type="Google" id="ProtNLM"/>
    </source>
</evidence>